<evidence type="ECO:0000313" key="3">
    <source>
        <dbReference type="Proteomes" id="UP000324781"/>
    </source>
</evidence>
<dbReference type="InterPro" id="IPR010359">
    <property type="entry name" value="IrrE_HExxH"/>
</dbReference>
<name>A0A1M6DJR6_9FIRM</name>
<gene>
    <name evidence="2" type="ORF">SAMN05444373_10082</name>
</gene>
<sequence length="312" mass="36525">MIIDTELIENYSQKRFDFKSDSLDKNDILRIKSLAEEKRAEYGIGPIGRDIFRYIREKEPNIFFEKEPFDNKDLDAVLFLPDPNKNNAYIILNSNQPLFNQIFATAHEYYHYIEDLETVKQNPKVCSMSSLGDKSEQKASRFAAEFLLPEQALKKVITRYLSIMNLDSLEQDIAHIAAICYALTIRYCMPVKAILFRLCEEGYIKDEASLISNYEFVKNLMREIKTQYSRELEELLSNENPYIEEVTYKLIPKAYNSGFVSLEQVIEDAEALKLNIEDIMETLDIETDIEDDEDINDDIRENLLKKIREMEQ</sequence>
<dbReference type="PANTHER" id="PTHR43236:SF1">
    <property type="entry name" value="BLL7220 PROTEIN"/>
    <property type="match status" value="1"/>
</dbReference>
<dbReference type="AlphaFoldDB" id="A0A1M6DJR6"/>
<evidence type="ECO:0000313" key="2">
    <source>
        <dbReference type="EMBL" id="SHI73410.1"/>
    </source>
</evidence>
<protein>
    <submittedName>
        <fullName evidence="2">Zn-dependent peptidase ImmA, M78 family</fullName>
    </submittedName>
</protein>
<organism evidence="2 3">
    <name type="scientific">Thermoclostridium caenicola</name>
    <dbReference type="NCBI Taxonomy" id="659425"/>
    <lineage>
        <taxon>Bacteria</taxon>
        <taxon>Bacillati</taxon>
        <taxon>Bacillota</taxon>
        <taxon>Clostridia</taxon>
        <taxon>Eubacteriales</taxon>
        <taxon>Oscillospiraceae</taxon>
        <taxon>Thermoclostridium</taxon>
    </lineage>
</organism>
<dbReference type="Pfam" id="PF06114">
    <property type="entry name" value="Peptidase_M78"/>
    <property type="match status" value="1"/>
</dbReference>
<reference evidence="2 3" key="1">
    <citation type="submission" date="2016-11" db="EMBL/GenBank/DDBJ databases">
        <authorList>
            <person name="Varghese N."/>
            <person name="Submissions S."/>
        </authorList>
    </citation>
    <scope>NUCLEOTIDE SEQUENCE [LARGE SCALE GENOMIC DNA]</scope>
    <source>
        <strain evidence="2 3">DSM 19027</strain>
    </source>
</reference>
<dbReference type="EMBL" id="FQZP01000008">
    <property type="protein sequence ID" value="SHI73410.1"/>
    <property type="molecule type" value="Genomic_DNA"/>
</dbReference>
<accession>A0A1M6DJR6</accession>
<dbReference type="RefSeq" id="WP_149678043.1">
    <property type="nucleotide sequence ID" value="NZ_FQZP01000008.1"/>
</dbReference>
<dbReference type="Proteomes" id="UP000324781">
    <property type="component" value="Unassembled WGS sequence"/>
</dbReference>
<dbReference type="InterPro" id="IPR052345">
    <property type="entry name" value="Rad_response_metalloprotease"/>
</dbReference>
<keyword evidence="3" id="KW-1185">Reference proteome</keyword>
<dbReference type="PANTHER" id="PTHR43236">
    <property type="entry name" value="ANTITOXIN HIGA1"/>
    <property type="match status" value="1"/>
</dbReference>
<proteinExistence type="predicted"/>
<dbReference type="OrthoDB" id="42613at2"/>
<feature type="domain" description="IrrE N-terminal-like" evidence="1">
    <location>
        <begin position="59"/>
        <end position="166"/>
    </location>
</feature>
<dbReference type="Gene3D" id="1.10.10.2910">
    <property type="match status" value="1"/>
</dbReference>
<evidence type="ECO:0000259" key="1">
    <source>
        <dbReference type="Pfam" id="PF06114"/>
    </source>
</evidence>